<evidence type="ECO:0000313" key="3">
    <source>
        <dbReference type="Proteomes" id="UP001431783"/>
    </source>
</evidence>
<sequence length="300" mass="32443">MIKKPFKQYGVTAECDIANRCGFSHLEDKDLAMKAIEDLNGSDFMGVKISVEKVGDFRGGPRNGYGGSRDLGSYGDGDRLRGGRYDRPPRDFGQGGGYGERGGGDGFGGGGDRRSFNNSFDGDRGGGRSFGKERGGFDERWGRAGFEHRRPPWTDRGNSGASGLGGFDRGGDSHSRRDNGLKAMGGGGYDRGHYNGGAKGYSGVGGGYGGGKDSGGFGGNDRWEVEVENGREKILNCTTKRSNIALPKIGLSKILTSFDLVGSKMYNELDKNVKKDENGQYDFQRKQEKVYHSLEEFLDD</sequence>
<dbReference type="GO" id="GO:0003676">
    <property type="term" value="F:nucleic acid binding"/>
    <property type="evidence" value="ECO:0007669"/>
    <property type="project" value="InterPro"/>
</dbReference>
<proteinExistence type="predicted"/>
<dbReference type="Gene3D" id="3.30.70.330">
    <property type="match status" value="1"/>
</dbReference>
<gene>
    <name evidence="2" type="ORF">WA026_023462</name>
</gene>
<dbReference type="InterPro" id="IPR035979">
    <property type="entry name" value="RBD_domain_sf"/>
</dbReference>
<feature type="compositionally biased region" description="Basic and acidic residues" evidence="1">
    <location>
        <begin position="76"/>
        <end position="90"/>
    </location>
</feature>
<evidence type="ECO:0000313" key="2">
    <source>
        <dbReference type="EMBL" id="KAK9893065.1"/>
    </source>
</evidence>
<dbReference type="SUPFAM" id="SSF54928">
    <property type="entry name" value="RNA-binding domain, RBD"/>
    <property type="match status" value="1"/>
</dbReference>
<comment type="caution">
    <text evidence="2">The sequence shown here is derived from an EMBL/GenBank/DDBJ whole genome shotgun (WGS) entry which is preliminary data.</text>
</comment>
<dbReference type="EMBL" id="JARQZJ010000145">
    <property type="protein sequence ID" value="KAK9893065.1"/>
    <property type="molecule type" value="Genomic_DNA"/>
</dbReference>
<reference evidence="2 3" key="1">
    <citation type="submission" date="2023-03" db="EMBL/GenBank/DDBJ databases">
        <title>Genome insight into feeding habits of ladybird beetles.</title>
        <authorList>
            <person name="Li H.-S."/>
            <person name="Huang Y.-H."/>
            <person name="Pang H."/>
        </authorList>
    </citation>
    <scope>NUCLEOTIDE SEQUENCE [LARGE SCALE GENOMIC DNA]</scope>
    <source>
        <strain evidence="2">SYSU_2023b</strain>
        <tissue evidence="2">Whole body</tissue>
    </source>
</reference>
<dbReference type="AlphaFoldDB" id="A0AAW1VDX5"/>
<organism evidence="2 3">
    <name type="scientific">Henosepilachna vigintioctopunctata</name>
    <dbReference type="NCBI Taxonomy" id="420089"/>
    <lineage>
        <taxon>Eukaryota</taxon>
        <taxon>Metazoa</taxon>
        <taxon>Ecdysozoa</taxon>
        <taxon>Arthropoda</taxon>
        <taxon>Hexapoda</taxon>
        <taxon>Insecta</taxon>
        <taxon>Pterygota</taxon>
        <taxon>Neoptera</taxon>
        <taxon>Endopterygota</taxon>
        <taxon>Coleoptera</taxon>
        <taxon>Polyphaga</taxon>
        <taxon>Cucujiformia</taxon>
        <taxon>Coccinelloidea</taxon>
        <taxon>Coccinellidae</taxon>
        <taxon>Epilachninae</taxon>
        <taxon>Epilachnini</taxon>
        <taxon>Henosepilachna</taxon>
    </lineage>
</organism>
<accession>A0AAW1VDX5</accession>
<dbReference type="Proteomes" id="UP001431783">
    <property type="component" value="Unassembled WGS sequence"/>
</dbReference>
<feature type="compositionally biased region" description="Gly residues" evidence="1">
    <location>
        <begin position="93"/>
        <end position="110"/>
    </location>
</feature>
<feature type="region of interest" description="Disordered" evidence="1">
    <location>
        <begin position="58"/>
        <end position="189"/>
    </location>
</feature>
<feature type="compositionally biased region" description="Basic and acidic residues" evidence="1">
    <location>
        <begin position="169"/>
        <end position="180"/>
    </location>
</feature>
<name>A0AAW1VDX5_9CUCU</name>
<dbReference type="InterPro" id="IPR012677">
    <property type="entry name" value="Nucleotide-bd_a/b_plait_sf"/>
</dbReference>
<feature type="compositionally biased region" description="Basic and acidic residues" evidence="1">
    <location>
        <begin position="111"/>
        <end position="153"/>
    </location>
</feature>
<protein>
    <submittedName>
        <fullName evidence="2">Uncharacterized protein</fullName>
    </submittedName>
</protein>
<feature type="compositionally biased region" description="Gly residues" evidence="1">
    <location>
        <begin position="58"/>
        <end position="69"/>
    </location>
</feature>
<evidence type="ECO:0000256" key="1">
    <source>
        <dbReference type="SAM" id="MobiDB-lite"/>
    </source>
</evidence>
<keyword evidence="3" id="KW-1185">Reference proteome</keyword>